<sequence>MRKGARGSELHLENRSPSLSDSILKLVGTSFDITIKRKATVAKLKQAMEAVFGHLPTQGDSKISWPHNGDQLQFVRHTPIYIVAGERSECFTSSYNEGSSSKWGLCGDMDKKQTRVKNEGQRNLDFNKKCESNSGCAMKGLFKHRRHEGRAKGNDRVVKSTVRLGRHFPSDDAKTCKSSSGSNCNRCGNAYLSNSLCDYLGGFGYPTGYCLK</sequence>
<organism evidence="1">
    <name type="scientific">Tanacetum cinerariifolium</name>
    <name type="common">Dalmatian daisy</name>
    <name type="synonym">Chrysanthemum cinerariifolium</name>
    <dbReference type="NCBI Taxonomy" id="118510"/>
    <lineage>
        <taxon>Eukaryota</taxon>
        <taxon>Viridiplantae</taxon>
        <taxon>Streptophyta</taxon>
        <taxon>Embryophyta</taxon>
        <taxon>Tracheophyta</taxon>
        <taxon>Spermatophyta</taxon>
        <taxon>Magnoliopsida</taxon>
        <taxon>eudicotyledons</taxon>
        <taxon>Gunneridae</taxon>
        <taxon>Pentapetalae</taxon>
        <taxon>asterids</taxon>
        <taxon>campanulids</taxon>
        <taxon>Asterales</taxon>
        <taxon>Asteraceae</taxon>
        <taxon>Asteroideae</taxon>
        <taxon>Anthemideae</taxon>
        <taxon>Anthemidinae</taxon>
        <taxon>Tanacetum</taxon>
    </lineage>
</organism>
<dbReference type="Gene3D" id="3.10.20.90">
    <property type="entry name" value="Phosphatidylinositol 3-kinase Catalytic Subunit, Chain A, domain 1"/>
    <property type="match status" value="1"/>
</dbReference>
<comment type="caution">
    <text evidence="1">The sequence shown here is derived from an EMBL/GenBank/DDBJ whole genome shotgun (WGS) entry which is preliminary data.</text>
</comment>
<protein>
    <submittedName>
        <fullName evidence="1">Uncharacterized protein</fullName>
    </submittedName>
</protein>
<proteinExistence type="predicted"/>
<dbReference type="PANTHER" id="PTHR14942">
    <property type="entry name" value="U11/U12 SMALL NUCLEAR RIBONUCLEOPROTEIN 25 KDA PROTEIN"/>
    <property type="match status" value="1"/>
</dbReference>
<name>A0A6L2J051_TANCI</name>
<accession>A0A6L2J051</accession>
<dbReference type="EMBL" id="BKCJ010000151">
    <property type="protein sequence ID" value="GEU30373.1"/>
    <property type="molecule type" value="Genomic_DNA"/>
</dbReference>
<evidence type="ECO:0000313" key="1">
    <source>
        <dbReference type="EMBL" id="GEU30373.1"/>
    </source>
</evidence>
<reference evidence="1" key="1">
    <citation type="journal article" date="2019" name="Sci. Rep.">
        <title>Draft genome of Tanacetum cinerariifolium, the natural source of mosquito coil.</title>
        <authorList>
            <person name="Yamashiro T."/>
            <person name="Shiraishi A."/>
            <person name="Satake H."/>
            <person name="Nakayama K."/>
        </authorList>
    </citation>
    <scope>NUCLEOTIDE SEQUENCE</scope>
</reference>
<gene>
    <name evidence="1" type="ORF">Tci_002351</name>
</gene>
<dbReference type="PANTHER" id="PTHR14942:SF2">
    <property type="entry name" value="UBIQUITIN-LIKE SUPERFAMILY PROTEIN"/>
    <property type="match status" value="1"/>
</dbReference>
<dbReference type="AlphaFoldDB" id="A0A6L2J051"/>
<dbReference type="GO" id="GO:0000398">
    <property type="term" value="P:mRNA splicing, via spliceosome"/>
    <property type="evidence" value="ECO:0007669"/>
    <property type="project" value="InterPro"/>
</dbReference>
<dbReference type="InterPro" id="IPR039690">
    <property type="entry name" value="SNRNP25"/>
</dbReference>